<dbReference type="EMBL" id="CP032382">
    <property type="protein sequence ID" value="AYB31365.1"/>
    <property type="molecule type" value="Genomic_DNA"/>
</dbReference>
<proteinExistence type="predicted"/>
<dbReference type="Gene3D" id="3.40.50.1820">
    <property type="entry name" value="alpha/beta hydrolase"/>
    <property type="match status" value="1"/>
</dbReference>
<organism evidence="2 3">
    <name type="scientific">Chryseolinea soli</name>
    <dbReference type="NCBI Taxonomy" id="2321403"/>
    <lineage>
        <taxon>Bacteria</taxon>
        <taxon>Pseudomonadati</taxon>
        <taxon>Bacteroidota</taxon>
        <taxon>Cytophagia</taxon>
        <taxon>Cytophagales</taxon>
        <taxon>Fulvivirgaceae</taxon>
        <taxon>Chryseolinea</taxon>
    </lineage>
</organism>
<accession>A0A385SN45</accession>
<reference evidence="3" key="1">
    <citation type="submission" date="2018-09" db="EMBL/GenBank/DDBJ databases">
        <title>Chryseolinea sp. KIS68-18 isolated from soil.</title>
        <authorList>
            <person name="Weon H.-Y."/>
            <person name="Kwon S.-W."/>
            <person name="Lee S.A."/>
        </authorList>
    </citation>
    <scope>NUCLEOTIDE SEQUENCE [LARGE SCALE GENOMIC DNA]</scope>
    <source>
        <strain evidence="3">KIS68-18</strain>
    </source>
</reference>
<dbReference type="KEGG" id="chk:D4L85_12600"/>
<evidence type="ECO:0000313" key="3">
    <source>
        <dbReference type="Proteomes" id="UP000266183"/>
    </source>
</evidence>
<dbReference type="Proteomes" id="UP000266183">
    <property type="component" value="Chromosome"/>
</dbReference>
<protein>
    <submittedName>
        <fullName evidence="2">Alpha/beta hydrolase</fullName>
    </submittedName>
</protein>
<feature type="domain" description="AB hydrolase-1" evidence="1">
    <location>
        <begin position="8"/>
        <end position="202"/>
    </location>
</feature>
<dbReference type="AlphaFoldDB" id="A0A385SN45"/>
<evidence type="ECO:0000259" key="1">
    <source>
        <dbReference type="Pfam" id="PF12697"/>
    </source>
</evidence>
<dbReference type="SUPFAM" id="SSF53474">
    <property type="entry name" value="alpha/beta-Hydrolases"/>
    <property type="match status" value="1"/>
</dbReference>
<dbReference type="OrthoDB" id="659408at2"/>
<keyword evidence="3" id="KW-1185">Reference proteome</keyword>
<dbReference type="InterPro" id="IPR029058">
    <property type="entry name" value="AB_hydrolase_fold"/>
</dbReference>
<gene>
    <name evidence="2" type="ORF">D4L85_12600</name>
</gene>
<sequence length="211" mass="24471">MKELFLFSGLGADKRVFEYLDLSAYKVNHVDWIDPLPNESIEQYAERLSGKIGKNNPVLVGVSFGGMVAIEIAKRMPVEKIILISSAKSKEDIPAPRFQFMRKLQLHRFIPTRLIKNPNRIVFWFFGVEKKWEKDLLRAIMRDTNIVFFRWAIDRIVNWGNETILDNAIHIHGTKDRLIPFTTADYKIEGGGHLMIINRAQEIDEIIRVCC</sequence>
<evidence type="ECO:0000313" key="2">
    <source>
        <dbReference type="EMBL" id="AYB31365.1"/>
    </source>
</evidence>
<keyword evidence="2" id="KW-0378">Hydrolase</keyword>
<name>A0A385SN45_9BACT</name>
<dbReference type="Pfam" id="PF12697">
    <property type="entry name" value="Abhydrolase_6"/>
    <property type="match status" value="1"/>
</dbReference>
<dbReference type="GO" id="GO:0016787">
    <property type="term" value="F:hydrolase activity"/>
    <property type="evidence" value="ECO:0007669"/>
    <property type="project" value="UniProtKB-KW"/>
</dbReference>
<dbReference type="RefSeq" id="WP_119754637.1">
    <property type="nucleotide sequence ID" value="NZ_CP032382.1"/>
</dbReference>
<dbReference type="InterPro" id="IPR000073">
    <property type="entry name" value="AB_hydrolase_1"/>
</dbReference>